<dbReference type="RefSeq" id="WP_197527149.1">
    <property type="nucleotide sequence ID" value="NZ_CP036291.1"/>
</dbReference>
<dbReference type="Pfam" id="PF16670">
    <property type="entry name" value="PI-PLC-C1"/>
    <property type="match status" value="1"/>
</dbReference>
<protein>
    <recommendedName>
        <fullName evidence="4">Phosphoinositide phospholipase C, Ca2+-dependent</fullName>
    </recommendedName>
</protein>
<dbReference type="InterPro" id="IPR017946">
    <property type="entry name" value="PLC-like_Pdiesterase_TIM-brl"/>
</dbReference>
<dbReference type="Gene3D" id="3.20.20.190">
    <property type="entry name" value="Phosphatidylinositol (PI) phosphodiesterase"/>
    <property type="match status" value="1"/>
</dbReference>
<feature type="signal peptide" evidence="1">
    <location>
        <begin position="1"/>
        <end position="33"/>
    </location>
</feature>
<dbReference type="GO" id="GO:0006629">
    <property type="term" value="P:lipid metabolic process"/>
    <property type="evidence" value="ECO:0007669"/>
    <property type="project" value="InterPro"/>
</dbReference>
<keyword evidence="3" id="KW-1185">Reference proteome</keyword>
<dbReference type="AlphaFoldDB" id="A0A518DJL0"/>
<name>A0A518DJL0_9BACT</name>
<evidence type="ECO:0008006" key="4">
    <source>
        <dbReference type="Google" id="ProtNLM"/>
    </source>
</evidence>
<gene>
    <name evidence="2" type="ORF">Pla175_51010</name>
</gene>
<reference evidence="2 3" key="1">
    <citation type="submission" date="2019-02" db="EMBL/GenBank/DDBJ databases">
        <title>Deep-cultivation of Planctomycetes and their phenomic and genomic characterization uncovers novel biology.</title>
        <authorList>
            <person name="Wiegand S."/>
            <person name="Jogler M."/>
            <person name="Boedeker C."/>
            <person name="Pinto D."/>
            <person name="Vollmers J."/>
            <person name="Rivas-Marin E."/>
            <person name="Kohn T."/>
            <person name="Peeters S.H."/>
            <person name="Heuer A."/>
            <person name="Rast P."/>
            <person name="Oberbeckmann S."/>
            <person name="Bunk B."/>
            <person name="Jeske O."/>
            <person name="Meyerdierks A."/>
            <person name="Storesund J.E."/>
            <person name="Kallscheuer N."/>
            <person name="Luecker S."/>
            <person name="Lage O.M."/>
            <person name="Pohl T."/>
            <person name="Merkel B.J."/>
            <person name="Hornburger P."/>
            <person name="Mueller R.-W."/>
            <person name="Bruemmer F."/>
            <person name="Labrenz M."/>
            <person name="Spormann A.M."/>
            <person name="Op den Camp H."/>
            <person name="Overmann J."/>
            <person name="Amann R."/>
            <person name="Jetten M.S.M."/>
            <person name="Mascher T."/>
            <person name="Medema M.H."/>
            <person name="Devos D.P."/>
            <person name="Kaster A.-K."/>
            <person name="Ovreas L."/>
            <person name="Rohde M."/>
            <person name="Galperin M.Y."/>
            <person name="Jogler C."/>
        </authorList>
    </citation>
    <scope>NUCLEOTIDE SEQUENCE [LARGE SCALE GENOMIC DNA]</scope>
    <source>
        <strain evidence="2 3">Pla175</strain>
    </source>
</reference>
<dbReference type="CDD" id="cd08589">
    <property type="entry name" value="PI-PLCc_SaPLC1_like"/>
    <property type="match status" value="1"/>
</dbReference>
<dbReference type="InterPro" id="IPR032075">
    <property type="entry name" value="PI-PLC-C1"/>
</dbReference>
<evidence type="ECO:0000313" key="3">
    <source>
        <dbReference type="Proteomes" id="UP000317429"/>
    </source>
</evidence>
<evidence type="ECO:0000256" key="1">
    <source>
        <dbReference type="SAM" id="SignalP"/>
    </source>
</evidence>
<dbReference type="SUPFAM" id="SSF51695">
    <property type="entry name" value="PLC-like phosphodiesterases"/>
    <property type="match status" value="1"/>
</dbReference>
<dbReference type="EMBL" id="CP036291">
    <property type="protein sequence ID" value="QDU91671.1"/>
    <property type="molecule type" value="Genomic_DNA"/>
</dbReference>
<dbReference type="KEGG" id="pnd:Pla175_51010"/>
<keyword evidence="1" id="KW-0732">Signal</keyword>
<dbReference type="GO" id="GO:0008081">
    <property type="term" value="F:phosphoric diester hydrolase activity"/>
    <property type="evidence" value="ECO:0007669"/>
    <property type="project" value="InterPro"/>
</dbReference>
<dbReference type="Proteomes" id="UP000317429">
    <property type="component" value="Chromosome"/>
</dbReference>
<evidence type="ECO:0000313" key="2">
    <source>
        <dbReference type="EMBL" id="QDU91671.1"/>
    </source>
</evidence>
<sequence precursor="true">MVFLSCLPLPPRLRASARGLAIVALLAPLAACAEAPVTLDRVQLIGSHNSFKAPIDPPLLRTMATFSADAWRLDYAHAPLPEQLELGLRAFEIDVYHDPQGGVFAKPAGIELMRSAGAQHAPFDPQGVMLRPGYKVLHVPDIDFRSNCPTLALALAQFKAWSAANPGHLPVVVTMNVSDQRAPLPGAATPPKIDAGALDRLDAELRAGLGDHRLLTPDFVRGDADSLESAVLDGGWPTVERAAGRFLFVLDEGGAKRDAYIAGHPSLRGRVLFTNSPAGSPEAAFHIVNNPIKDGARIRDLVARGYLVRTRADAETVEARKNDTRRFVAAVESGAQVISTDYYVADPRVGPYRVRFDDGGFVRYKPEAPHPAATKAPP</sequence>
<proteinExistence type="predicted"/>
<feature type="chain" id="PRO_5021743668" description="Phosphoinositide phospholipase C, Ca2+-dependent" evidence="1">
    <location>
        <begin position="34"/>
        <end position="378"/>
    </location>
</feature>
<organism evidence="2 3">
    <name type="scientific">Pirellulimonas nuda</name>
    <dbReference type="NCBI Taxonomy" id="2528009"/>
    <lineage>
        <taxon>Bacteria</taxon>
        <taxon>Pseudomonadati</taxon>
        <taxon>Planctomycetota</taxon>
        <taxon>Planctomycetia</taxon>
        <taxon>Pirellulales</taxon>
        <taxon>Lacipirellulaceae</taxon>
        <taxon>Pirellulimonas</taxon>
    </lineage>
</organism>
<accession>A0A518DJL0</accession>